<dbReference type="RefSeq" id="WP_349638973.1">
    <property type="nucleotide sequence ID" value="NZ_CP090958.1"/>
</dbReference>
<evidence type="ECO:0000259" key="2">
    <source>
        <dbReference type="Pfam" id="PF01370"/>
    </source>
</evidence>
<keyword evidence="4" id="KW-1185">Reference proteome</keyword>
<dbReference type="EMBL" id="CP090958">
    <property type="protein sequence ID" value="WGW12174.1"/>
    <property type="molecule type" value="Genomic_DNA"/>
</dbReference>
<protein>
    <submittedName>
        <fullName evidence="3">NAD-dependent epimerase/dehydratase family protein</fullName>
    </submittedName>
</protein>
<evidence type="ECO:0000313" key="4">
    <source>
        <dbReference type="Proteomes" id="UP001209083"/>
    </source>
</evidence>
<dbReference type="Gene3D" id="3.40.50.720">
    <property type="entry name" value="NAD(P)-binding Rossmann-like Domain"/>
    <property type="match status" value="1"/>
</dbReference>
<evidence type="ECO:0000313" key="3">
    <source>
        <dbReference type="EMBL" id="WGW12174.1"/>
    </source>
</evidence>
<dbReference type="Gene3D" id="3.90.25.10">
    <property type="entry name" value="UDP-galactose 4-epimerase, domain 1"/>
    <property type="match status" value="1"/>
</dbReference>
<dbReference type="InterPro" id="IPR036291">
    <property type="entry name" value="NAD(P)-bd_dom_sf"/>
</dbReference>
<proteinExistence type="inferred from homology"/>
<dbReference type="PANTHER" id="PTHR43000">
    <property type="entry name" value="DTDP-D-GLUCOSE 4,6-DEHYDRATASE-RELATED"/>
    <property type="match status" value="1"/>
</dbReference>
<reference evidence="3 4" key="1">
    <citation type="submission" date="2023-05" db="EMBL/GenBank/DDBJ databases">
        <title>Lithophilousrod everest ZFBP1038 complete genpme.</title>
        <authorList>
            <person name="Tian M."/>
        </authorList>
    </citation>
    <scope>NUCLEOTIDE SEQUENCE [LARGE SCALE GENOMIC DNA]</scope>
    <source>
        <strain evidence="3 4">ZFBP1038</strain>
    </source>
</reference>
<name>A0ABY8QV78_9MICO</name>
<dbReference type="Pfam" id="PF01370">
    <property type="entry name" value="Epimerase"/>
    <property type="match status" value="1"/>
</dbReference>
<dbReference type="InterPro" id="IPR001509">
    <property type="entry name" value="Epimerase_deHydtase"/>
</dbReference>
<dbReference type="Proteomes" id="UP001209083">
    <property type="component" value="Chromosome"/>
</dbReference>
<organism evidence="3 4">
    <name type="scientific">Saxibacter everestensis</name>
    <dbReference type="NCBI Taxonomy" id="2909229"/>
    <lineage>
        <taxon>Bacteria</taxon>
        <taxon>Bacillati</taxon>
        <taxon>Actinomycetota</taxon>
        <taxon>Actinomycetes</taxon>
        <taxon>Micrococcales</taxon>
        <taxon>Brevibacteriaceae</taxon>
        <taxon>Saxibacter</taxon>
    </lineage>
</organism>
<evidence type="ECO:0000256" key="1">
    <source>
        <dbReference type="ARBA" id="ARBA00007637"/>
    </source>
</evidence>
<sequence length="323" mass="34866">MSASDPQGLIVVVTGGAGFIGANLVKRLLREPGIGGIRIFDDFSTGTNREFGDPRVEVFEGDLRDATRVDEVVRGASRIVHLGALPSVPRSIADPRSSIDVNIVGTLNVLEAGRAHEIEHVVVASSSSVYGANPILPKAESLATRPLSPYAVSKLGTEALANAYFHSFGLPTLAFRFFNVFGPLQRADHAYAAVIPKFLDAMKRSAPLTVFGDGTQSRDFTSVHLVVDALAKVSMQKFVHESPVNLAMGTRTTLNELIDLLRAIHPGQIDVEYVEPRAGDVPHSQASSELLTSLLPDLEAVAFEDSIREVYEWYFSARTSDPA</sequence>
<dbReference type="SUPFAM" id="SSF51735">
    <property type="entry name" value="NAD(P)-binding Rossmann-fold domains"/>
    <property type="match status" value="1"/>
</dbReference>
<accession>A0ABY8QV78</accession>
<gene>
    <name evidence="3" type="ORF">LWF01_19175</name>
</gene>
<comment type="similarity">
    <text evidence="1">Belongs to the NAD(P)-dependent epimerase/dehydratase family.</text>
</comment>
<feature type="domain" description="NAD-dependent epimerase/dehydratase" evidence="2">
    <location>
        <begin position="11"/>
        <end position="236"/>
    </location>
</feature>